<evidence type="ECO:0000313" key="2">
    <source>
        <dbReference type="Proteomes" id="UP001062846"/>
    </source>
</evidence>
<gene>
    <name evidence="1" type="ORF">RHMOL_Rhmol13G0239500</name>
</gene>
<dbReference type="Proteomes" id="UP001062846">
    <property type="component" value="Chromosome 13"/>
</dbReference>
<proteinExistence type="predicted"/>
<sequence>MNPGLKRNREGVANSRRNPNTIPQLLGNVAITKEMDNRLLERWGGLEREALLEAEVLATGVWDLHRLFPRIPAVFDICHLFSRILAVCFELFGCSGSVGARYSLYRIRNPQTPHGRFYCLLPIQGQRVIATVARYRHGGQLQYKAYSIFVREYKDVLGLGEYKLISGGFGILLTHN</sequence>
<keyword evidence="2" id="KW-1185">Reference proteome</keyword>
<reference evidence="1" key="1">
    <citation type="submission" date="2022-02" db="EMBL/GenBank/DDBJ databases">
        <title>Plant Genome Project.</title>
        <authorList>
            <person name="Zhang R.-G."/>
        </authorList>
    </citation>
    <scope>NUCLEOTIDE SEQUENCE</scope>
    <source>
        <strain evidence="1">AT1</strain>
    </source>
</reference>
<comment type="caution">
    <text evidence="1">The sequence shown here is derived from an EMBL/GenBank/DDBJ whole genome shotgun (WGS) entry which is preliminary data.</text>
</comment>
<protein>
    <submittedName>
        <fullName evidence="1">Uncharacterized protein</fullName>
    </submittedName>
</protein>
<organism evidence="1 2">
    <name type="scientific">Rhododendron molle</name>
    <name type="common">Chinese azalea</name>
    <name type="synonym">Azalea mollis</name>
    <dbReference type="NCBI Taxonomy" id="49168"/>
    <lineage>
        <taxon>Eukaryota</taxon>
        <taxon>Viridiplantae</taxon>
        <taxon>Streptophyta</taxon>
        <taxon>Embryophyta</taxon>
        <taxon>Tracheophyta</taxon>
        <taxon>Spermatophyta</taxon>
        <taxon>Magnoliopsida</taxon>
        <taxon>eudicotyledons</taxon>
        <taxon>Gunneridae</taxon>
        <taxon>Pentapetalae</taxon>
        <taxon>asterids</taxon>
        <taxon>Ericales</taxon>
        <taxon>Ericaceae</taxon>
        <taxon>Ericoideae</taxon>
        <taxon>Rhodoreae</taxon>
        <taxon>Rhododendron</taxon>
    </lineage>
</organism>
<dbReference type="EMBL" id="CM046400">
    <property type="protein sequence ID" value="KAI8525556.1"/>
    <property type="molecule type" value="Genomic_DNA"/>
</dbReference>
<evidence type="ECO:0000313" key="1">
    <source>
        <dbReference type="EMBL" id="KAI8525556.1"/>
    </source>
</evidence>
<name>A0ACC0LAK9_RHOML</name>
<accession>A0ACC0LAK9</accession>